<feature type="chain" id="PRO_5032994915" evidence="1">
    <location>
        <begin position="19"/>
        <end position="121"/>
    </location>
</feature>
<dbReference type="Proteomes" id="UP000663870">
    <property type="component" value="Unassembled WGS sequence"/>
</dbReference>
<protein>
    <submittedName>
        <fullName evidence="2">Uncharacterized protein</fullName>
    </submittedName>
</protein>
<gene>
    <name evidence="2" type="ORF">JXQ802_LOCUS25242</name>
</gene>
<organism evidence="2 3">
    <name type="scientific">Rotaria sordida</name>
    <dbReference type="NCBI Taxonomy" id="392033"/>
    <lineage>
        <taxon>Eukaryota</taxon>
        <taxon>Metazoa</taxon>
        <taxon>Spiralia</taxon>
        <taxon>Gnathifera</taxon>
        <taxon>Rotifera</taxon>
        <taxon>Eurotatoria</taxon>
        <taxon>Bdelloidea</taxon>
        <taxon>Philodinida</taxon>
        <taxon>Philodinidae</taxon>
        <taxon>Rotaria</taxon>
    </lineage>
</organism>
<dbReference type="AlphaFoldDB" id="A0A814XKL5"/>
<proteinExistence type="predicted"/>
<comment type="caution">
    <text evidence="2">The sequence shown here is derived from an EMBL/GenBank/DDBJ whole genome shotgun (WGS) entry which is preliminary data.</text>
</comment>
<keyword evidence="1" id="KW-0732">Signal</keyword>
<keyword evidence="3" id="KW-1185">Reference proteome</keyword>
<evidence type="ECO:0000313" key="3">
    <source>
        <dbReference type="Proteomes" id="UP000663870"/>
    </source>
</evidence>
<evidence type="ECO:0000256" key="1">
    <source>
        <dbReference type="SAM" id="SignalP"/>
    </source>
</evidence>
<dbReference type="EMBL" id="CAJNOL010000844">
    <property type="protein sequence ID" value="CAF1217082.1"/>
    <property type="molecule type" value="Genomic_DNA"/>
</dbReference>
<accession>A0A814XKL5</accession>
<name>A0A814XKL5_9BILA</name>
<reference evidence="2" key="1">
    <citation type="submission" date="2021-02" db="EMBL/GenBank/DDBJ databases">
        <authorList>
            <person name="Nowell W R."/>
        </authorList>
    </citation>
    <scope>NUCLEOTIDE SEQUENCE</scope>
</reference>
<feature type="signal peptide" evidence="1">
    <location>
        <begin position="1"/>
        <end position="18"/>
    </location>
</feature>
<sequence>MVQLSILLFGLLIVGNWAVPATDELQEIYVDACQLSCGLVNNNHEADGCREKFCPNYVNYLLTGFTIPDSPPSLASTNQKEVEKFCATWMLHLLEELGWQRRIHLNLKDCTCAAGTDCLVK</sequence>
<evidence type="ECO:0000313" key="2">
    <source>
        <dbReference type="EMBL" id="CAF1217082.1"/>
    </source>
</evidence>